<proteinExistence type="predicted"/>
<dbReference type="EMBL" id="MT142208">
    <property type="protein sequence ID" value="QJA76156.1"/>
    <property type="molecule type" value="Genomic_DNA"/>
</dbReference>
<protein>
    <submittedName>
        <fullName evidence="1">Uncharacterized protein</fullName>
    </submittedName>
</protein>
<name>A0A6M3K165_9ZZZZ</name>
<reference evidence="1" key="1">
    <citation type="submission" date="2020-03" db="EMBL/GenBank/DDBJ databases">
        <title>The deep terrestrial virosphere.</title>
        <authorList>
            <person name="Holmfeldt K."/>
            <person name="Nilsson E."/>
            <person name="Simone D."/>
            <person name="Lopez-Fernandez M."/>
            <person name="Wu X."/>
            <person name="de Brujin I."/>
            <person name="Lundin D."/>
            <person name="Andersson A."/>
            <person name="Bertilsson S."/>
            <person name="Dopson M."/>
        </authorList>
    </citation>
    <scope>NUCLEOTIDE SEQUENCE</scope>
    <source>
        <strain evidence="1">MM415A01570</strain>
    </source>
</reference>
<sequence length="172" mass="19804">MIFYLGIDNGVSGSFGWVDGNREQYGFFPTPTFSELDYTKTERHVTRLDLNALIQKVHATVANPMFQAKYSIHVIMERPMINPMRFRATISAIRAWEATLIFLSMYKWSRITIDSKEWQKQMLPKGITGPANLKEASKQVGCRLFPHLKDAINKHGDADSILIAEWGRRNKR</sequence>
<gene>
    <name evidence="1" type="ORF">MM415A01570_0003</name>
</gene>
<evidence type="ECO:0000313" key="1">
    <source>
        <dbReference type="EMBL" id="QJA76156.1"/>
    </source>
</evidence>
<accession>A0A6M3K165</accession>
<organism evidence="1">
    <name type="scientific">viral metagenome</name>
    <dbReference type="NCBI Taxonomy" id="1070528"/>
    <lineage>
        <taxon>unclassified sequences</taxon>
        <taxon>metagenomes</taxon>
        <taxon>organismal metagenomes</taxon>
    </lineage>
</organism>
<dbReference type="AlphaFoldDB" id="A0A6M3K165"/>